<sequence>MNNVRSTQKVNDDELARIAKHGEAATRGSWHDEFRDSAVIYVGGLDPRLTEGDVLTIFSQYGEILDVHLPKFTGKPPTPEINQASNDDPSGEKAARLAREAKEKRGKRRGFGFLLYEDQRSTVLAVDNLNGSMVVGKTLRVDHVKDYKHLERDEESGKMRERDELRTNARPQIEGAEGSSSNALASSSKAVKRATSSSGSPSPPPMPEIDLEDPMAGYLAQQRKRRWADGQDDHDEGASRRKPEIVRQAEKEAKRQRKEDRARIRAEREERKKGKEVAGEPPRNSRERGARSRSRSRSRSPRRRDERSRGYYDRRGDDDRHSRPRHYDIHDGDDDRRRPRYQ</sequence>
<accession>A0A316UT00</accession>
<keyword evidence="6" id="KW-1185">Reference proteome</keyword>
<dbReference type="GO" id="GO:0003723">
    <property type="term" value="F:RNA binding"/>
    <property type="evidence" value="ECO:0007669"/>
    <property type="project" value="UniProtKB-UniRule"/>
</dbReference>
<evidence type="ECO:0000313" key="6">
    <source>
        <dbReference type="Proteomes" id="UP000245884"/>
    </source>
</evidence>
<name>A0A316UT00_9BASI</name>
<dbReference type="Gene3D" id="3.30.70.330">
    <property type="match status" value="1"/>
</dbReference>
<dbReference type="GO" id="GO:0000398">
    <property type="term" value="P:mRNA splicing, via spliceosome"/>
    <property type="evidence" value="ECO:0007669"/>
    <property type="project" value="TreeGrafter"/>
</dbReference>
<evidence type="ECO:0000256" key="3">
    <source>
        <dbReference type="SAM" id="MobiDB-lite"/>
    </source>
</evidence>
<dbReference type="InterPro" id="IPR051847">
    <property type="entry name" value="RNA_proc/Spliceosome_comp"/>
</dbReference>
<feature type="compositionally biased region" description="Basic and acidic residues" evidence="3">
    <location>
        <begin position="227"/>
        <end position="290"/>
    </location>
</feature>
<keyword evidence="1 2" id="KW-0694">RNA-binding</keyword>
<dbReference type="PROSITE" id="PS50102">
    <property type="entry name" value="RRM"/>
    <property type="match status" value="1"/>
</dbReference>
<dbReference type="OrthoDB" id="2573941at2759"/>
<dbReference type="GO" id="GO:0005686">
    <property type="term" value="C:U2 snRNP"/>
    <property type="evidence" value="ECO:0007669"/>
    <property type="project" value="TreeGrafter"/>
</dbReference>
<dbReference type="STRING" id="1569628.A0A316UT00"/>
<reference evidence="5 6" key="1">
    <citation type="journal article" date="2018" name="Mol. Biol. Evol.">
        <title>Broad Genomic Sampling Reveals a Smut Pathogenic Ancestry of the Fungal Clade Ustilaginomycotina.</title>
        <authorList>
            <person name="Kijpornyongpan T."/>
            <person name="Mondo S.J."/>
            <person name="Barry K."/>
            <person name="Sandor L."/>
            <person name="Lee J."/>
            <person name="Lipzen A."/>
            <person name="Pangilinan J."/>
            <person name="LaButti K."/>
            <person name="Hainaut M."/>
            <person name="Henrissat B."/>
            <person name="Grigoriev I.V."/>
            <person name="Spatafora J.W."/>
            <person name="Aime M.C."/>
        </authorList>
    </citation>
    <scope>NUCLEOTIDE SEQUENCE [LARGE SCALE GENOMIC DNA]</scope>
    <source>
        <strain evidence="5 6">MCA 5214</strain>
    </source>
</reference>
<organism evidence="5 6">
    <name type="scientific">Jaminaea rosea</name>
    <dbReference type="NCBI Taxonomy" id="1569628"/>
    <lineage>
        <taxon>Eukaryota</taxon>
        <taxon>Fungi</taxon>
        <taxon>Dikarya</taxon>
        <taxon>Basidiomycota</taxon>
        <taxon>Ustilaginomycotina</taxon>
        <taxon>Exobasidiomycetes</taxon>
        <taxon>Microstromatales</taxon>
        <taxon>Microstromatales incertae sedis</taxon>
        <taxon>Jaminaea</taxon>
    </lineage>
</organism>
<dbReference type="Proteomes" id="UP000245884">
    <property type="component" value="Unassembled WGS sequence"/>
</dbReference>
<feature type="compositionally biased region" description="Basic and acidic residues" evidence="3">
    <location>
        <begin position="303"/>
        <end position="342"/>
    </location>
</feature>
<dbReference type="InterPro" id="IPR035979">
    <property type="entry name" value="RBD_domain_sf"/>
</dbReference>
<proteinExistence type="predicted"/>
<feature type="compositionally biased region" description="Basic and acidic residues" evidence="3">
    <location>
        <begin position="150"/>
        <end position="167"/>
    </location>
</feature>
<dbReference type="PANTHER" id="PTHR45880">
    <property type="entry name" value="RNA-BINDING MOTIF PROTEIN, X-LINKED 2"/>
    <property type="match status" value="1"/>
</dbReference>
<dbReference type="EMBL" id="KZ819668">
    <property type="protein sequence ID" value="PWN27461.1"/>
    <property type="molecule type" value="Genomic_DNA"/>
</dbReference>
<dbReference type="RefSeq" id="XP_025362073.1">
    <property type="nucleotide sequence ID" value="XM_025506253.1"/>
</dbReference>
<dbReference type="GO" id="GO:0071011">
    <property type="term" value="C:precatalytic spliceosome"/>
    <property type="evidence" value="ECO:0007669"/>
    <property type="project" value="TreeGrafter"/>
</dbReference>
<evidence type="ECO:0000256" key="2">
    <source>
        <dbReference type="PROSITE-ProRule" id="PRU00176"/>
    </source>
</evidence>
<feature type="compositionally biased region" description="Basic residues" evidence="3">
    <location>
        <begin position="291"/>
        <end position="302"/>
    </location>
</feature>
<dbReference type="PANTHER" id="PTHR45880:SF1">
    <property type="entry name" value="RNA-BINDING MOTIF PROTEIN, X-LINKED 2"/>
    <property type="match status" value="1"/>
</dbReference>
<dbReference type="SMART" id="SM00360">
    <property type="entry name" value="RRM"/>
    <property type="match status" value="1"/>
</dbReference>
<dbReference type="Pfam" id="PF00076">
    <property type="entry name" value="RRM_1"/>
    <property type="match status" value="2"/>
</dbReference>
<protein>
    <submittedName>
        <fullName evidence="5">RNA-binding domain-containing protein</fullName>
    </submittedName>
</protein>
<evidence type="ECO:0000313" key="5">
    <source>
        <dbReference type="EMBL" id="PWN27461.1"/>
    </source>
</evidence>
<dbReference type="SUPFAM" id="SSF54928">
    <property type="entry name" value="RNA-binding domain, RBD"/>
    <property type="match status" value="1"/>
</dbReference>
<feature type="domain" description="RRM" evidence="4">
    <location>
        <begin position="38"/>
        <end position="146"/>
    </location>
</feature>
<dbReference type="InterPro" id="IPR012677">
    <property type="entry name" value="Nucleotide-bd_a/b_plait_sf"/>
</dbReference>
<dbReference type="AlphaFoldDB" id="A0A316UT00"/>
<evidence type="ECO:0000256" key="1">
    <source>
        <dbReference type="ARBA" id="ARBA00022884"/>
    </source>
</evidence>
<evidence type="ECO:0000259" key="4">
    <source>
        <dbReference type="PROSITE" id="PS50102"/>
    </source>
</evidence>
<dbReference type="GO" id="GO:0071013">
    <property type="term" value="C:catalytic step 2 spliceosome"/>
    <property type="evidence" value="ECO:0007669"/>
    <property type="project" value="TreeGrafter"/>
</dbReference>
<gene>
    <name evidence="5" type="ORF">BDZ90DRAFT_232433</name>
</gene>
<feature type="region of interest" description="Disordered" evidence="3">
    <location>
        <begin position="150"/>
        <end position="342"/>
    </location>
</feature>
<feature type="compositionally biased region" description="Low complexity" evidence="3">
    <location>
        <begin position="176"/>
        <end position="189"/>
    </location>
</feature>
<dbReference type="GeneID" id="37028076"/>
<dbReference type="InterPro" id="IPR000504">
    <property type="entry name" value="RRM_dom"/>
</dbReference>